<keyword evidence="4 7" id="KW-0573">Peptidoglycan synthesis</keyword>
<dbReference type="EC" id="5.1.1.3" evidence="2 7"/>
<dbReference type="PROSITE" id="PS00924">
    <property type="entry name" value="ASP_GLU_RACEMASE_2"/>
    <property type="match status" value="1"/>
</dbReference>
<feature type="binding site" evidence="7">
    <location>
        <begin position="190"/>
        <end position="191"/>
    </location>
    <ligand>
        <name>substrate</name>
    </ligand>
</feature>
<dbReference type="NCBIfam" id="TIGR00067">
    <property type="entry name" value="glut_race"/>
    <property type="match status" value="1"/>
</dbReference>
<dbReference type="Pfam" id="PF01177">
    <property type="entry name" value="Asp_Glu_race"/>
    <property type="match status" value="1"/>
</dbReference>
<comment type="function">
    <text evidence="7">Provides the (R)-glutamate required for cell wall biosynthesis.</text>
</comment>
<dbReference type="EMBL" id="MFEO01000003">
    <property type="protein sequence ID" value="OGE91227.1"/>
    <property type="molecule type" value="Genomic_DNA"/>
</dbReference>
<dbReference type="GO" id="GO:0008881">
    <property type="term" value="F:glutamate racemase activity"/>
    <property type="evidence" value="ECO:0007669"/>
    <property type="project" value="UniProtKB-UniRule"/>
</dbReference>
<feature type="binding site" evidence="7">
    <location>
        <begin position="11"/>
        <end position="12"/>
    </location>
    <ligand>
        <name>substrate</name>
    </ligand>
</feature>
<dbReference type="Proteomes" id="UP000178377">
    <property type="component" value="Unassembled WGS sequence"/>
</dbReference>
<evidence type="ECO:0000313" key="8">
    <source>
        <dbReference type="EMBL" id="OGE91227.1"/>
    </source>
</evidence>
<name>A0A1F5PMY3_9BACT</name>
<comment type="pathway">
    <text evidence="7">Cell wall biogenesis; peptidoglycan biosynthesis.</text>
</comment>
<evidence type="ECO:0000313" key="9">
    <source>
        <dbReference type="Proteomes" id="UP000178377"/>
    </source>
</evidence>
<evidence type="ECO:0000256" key="5">
    <source>
        <dbReference type="ARBA" id="ARBA00023235"/>
    </source>
</evidence>
<dbReference type="InterPro" id="IPR018187">
    <property type="entry name" value="Asp/Glu_racemase_AS_1"/>
</dbReference>
<keyword evidence="3 7" id="KW-0133">Cell shape</keyword>
<dbReference type="InterPro" id="IPR004391">
    <property type="entry name" value="Glu_race"/>
</dbReference>
<comment type="similarity">
    <text evidence="7">Belongs to the aspartate/glutamate racemases family.</text>
</comment>
<dbReference type="PANTHER" id="PTHR21198">
    <property type="entry name" value="GLUTAMATE RACEMASE"/>
    <property type="match status" value="1"/>
</dbReference>
<evidence type="ECO:0000256" key="2">
    <source>
        <dbReference type="ARBA" id="ARBA00013090"/>
    </source>
</evidence>
<dbReference type="InterPro" id="IPR001920">
    <property type="entry name" value="Asp/Glu_race"/>
</dbReference>
<dbReference type="PANTHER" id="PTHR21198:SF2">
    <property type="entry name" value="GLUTAMATE RACEMASE"/>
    <property type="match status" value="1"/>
</dbReference>
<comment type="catalytic activity">
    <reaction evidence="1 7">
        <text>L-glutamate = D-glutamate</text>
        <dbReference type="Rhea" id="RHEA:12813"/>
        <dbReference type="ChEBI" id="CHEBI:29985"/>
        <dbReference type="ChEBI" id="CHEBI:29986"/>
        <dbReference type="EC" id="5.1.1.3"/>
    </reaction>
</comment>
<feature type="binding site" evidence="7">
    <location>
        <begin position="75"/>
        <end position="76"/>
    </location>
    <ligand>
        <name>substrate</name>
    </ligand>
</feature>
<dbReference type="HAMAP" id="MF_00258">
    <property type="entry name" value="Glu_racemase"/>
    <property type="match status" value="1"/>
</dbReference>
<reference evidence="8 9" key="1">
    <citation type="journal article" date="2016" name="Nat. Commun.">
        <title>Thousands of microbial genomes shed light on interconnected biogeochemical processes in an aquifer system.</title>
        <authorList>
            <person name="Anantharaman K."/>
            <person name="Brown C.T."/>
            <person name="Hug L.A."/>
            <person name="Sharon I."/>
            <person name="Castelle C.J."/>
            <person name="Probst A.J."/>
            <person name="Thomas B.C."/>
            <person name="Singh A."/>
            <person name="Wilkins M.J."/>
            <person name="Karaoz U."/>
            <person name="Brodie E.L."/>
            <person name="Williams K.H."/>
            <person name="Hubbard S.S."/>
            <person name="Banfield J.F."/>
        </authorList>
    </citation>
    <scope>NUCLEOTIDE SEQUENCE [LARGE SCALE GENOMIC DNA]</scope>
</reference>
<evidence type="ECO:0000256" key="7">
    <source>
        <dbReference type="HAMAP-Rule" id="MF_00258"/>
    </source>
</evidence>
<dbReference type="GO" id="GO:0009252">
    <property type="term" value="P:peptidoglycan biosynthetic process"/>
    <property type="evidence" value="ECO:0007669"/>
    <property type="project" value="UniProtKB-UniRule"/>
</dbReference>
<accession>A0A1F5PMY3</accession>
<dbReference type="Gene3D" id="3.40.50.1860">
    <property type="match status" value="2"/>
</dbReference>
<feature type="binding site" evidence="7">
    <location>
        <begin position="43"/>
        <end position="44"/>
    </location>
    <ligand>
        <name>substrate</name>
    </ligand>
</feature>
<dbReference type="STRING" id="1817828.A2722_01970"/>
<dbReference type="GO" id="GO:0071555">
    <property type="term" value="P:cell wall organization"/>
    <property type="evidence" value="ECO:0007669"/>
    <property type="project" value="UniProtKB-KW"/>
</dbReference>
<dbReference type="UniPathway" id="UPA00219"/>
<proteinExistence type="inferred from homology"/>
<dbReference type="SUPFAM" id="SSF53681">
    <property type="entry name" value="Aspartate/glutamate racemase"/>
    <property type="match status" value="2"/>
</dbReference>
<keyword evidence="6 7" id="KW-0961">Cell wall biogenesis/degradation</keyword>
<evidence type="ECO:0000256" key="4">
    <source>
        <dbReference type="ARBA" id="ARBA00022984"/>
    </source>
</evidence>
<evidence type="ECO:0000256" key="3">
    <source>
        <dbReference type="ARBA" id="ARBA00022960"/>
    </source>
</evidence>
<evidence type="ECO:0000256" key="6">
    <source>
        <dbReference type="ARBA" id="ARBA00023316"/>
    </source>
</evidence>
<dbReference type="AlphaFoldDB" id="A0A1F5PMY3"/>
<dbReference type="InterPro" id="IPR033134">
    <property type="entry name" value="Asp/Glu_racemase_AS_2"/>
</dbReference>
<organism evidence="8 9">
    <name type="scientific">Candidatus Doudnabacteria bacterium RIFCSPHIGHO2_01_FULL_50_11</name>
    <dbReference type="NCBI Taxonomy" id="1817828"/>
    <lineage>
        <taxon>Bacteria</taxon>
        <taxon>Candidatus Doudnaibacteriota</taxon>
    </lineage>
</organism>
<protein>
    <recommendedName>
        <fullName evidence="2 7">Glutamate racemase</fullName>
        <ecNumber evidence="2 7">5.1.1.3</ecNumber>
    </recommendedName>
</protein>
<comment type="caution">
    <text evidence="8">The sequence shown here is derived from an EMBL/GenBank/DDBJ whole genome shotgun (WGS) entry which is preliminary data.</text>
</comment>
<dbReference type="GO" id="GO:0008360">
    <property type="term" value="P:regulation of cell shape"/>
    <property type="evidence" value="ECO:0007669"/>
    <property type="project" value="UniProtKB-KW"/>
</dbReference>
<evidence type="ECO:0000256" key="1">
    <source>
        <dbReference type="ARBA" id="ARBA00001602"/>
    </source>
</evidence>
<feature type="active site" description="Proton donor/acceptor" evidence="7">
    <location>
        <position position="74"/>
    </location>
</feature>
<gene>
    <name evidence="7" type="primary">murI</name>
    <name evidence="8" type="ORF">A2722_01970</name>
</gene>
<feature type="active site" description="Proton donor/acceptor" evidence="7">
    <location>
        <position position="189"/>
    </location>
</feature>
<dbReference type="PROSITE" id="PS00923">
    <property type="entry name" value="ASP_GLU_RACEMASE_1"/>
    <property type="match status" value="1"/>
</dbReference>
<sequence length="270" mass="30529">MMGKMKIGVFDSGLGGLVILRALIRMLPQYDYVYFGDTLHMPYGEKSPSAITKYTQESVGFLFRQNCALVIIACNTASATALKHLQQQYLPKNYPDRRILGVVVPTLEAVVSQQKKGVIGILATNATVRSKAYPRELRKLSLKDSIIQIAASELVPIIESNNRPAMNQLIRNYARKFRDFKTKTVVLACTHFPVIVKSLKRQIASGTTVLSQEEIIPKKLAEYIRRHPELEAQLSRKGRKEFFITKRMPRYKKIAKSWFGGTISLKTARP</sequence>
<dbReference type="InterPro" id="IPR015942">
    <property type="entry name" value="Asp/Glu/hydantoin_racemase"/>
</dbReference>
<keyword evidence="5 7" id="KW-0413">Isomerase</keyword>